<evidence type="ECO:0008006" key="4">
    <source>
        <dbReference type="Google" id="ProtNLM"/>
    </source>
</evidence>
<feature type="transmembrane region" description="Helical" evidence="1">
    <location>
        <begin position="91"/>
        <end position="110"/>
    </location>
</feature>
<dbReference type="AlphaFoldDB" id="A0A1F4W061"/>
<evidence type="ECO:0000313" key="3">
    <source>
        <dbReference type="Proteomes" id="UP000176967"/>
    </source>
</evidence>
<keyword evidence="1" id="KW-1133">Transmembrane helix</keyword>
<dbReference type="STRING" id="1802628.A2890_02445"/>
<evidence type="ECO:0000313" key="2">
    <source>
        <dbReference type="EMBL" id="OGC62740.1"/>
    </source>
</evidence>
<feature type="transmembrane region" description="Helical" evidence="1">
    <location>
        <begin position="130"/>
        <end position="148"/>
    </location>
</feature>
<comment type="caution">
    <text evidence="2">The sequence shown here is derived from an EMBL/GenBank/DDBJ whole genome shotgun (WGS) entry which is preliminary data.</text>
</comment>
<reference evidence="2 3" key="1">
    <citation type="journal article" date="2016" name="Nat. Commun.">
        <title>Thousands of microbial genomes shed light on interconnected biogeochemical processes in an aquifer system.</title>
        <authorList>
            <person name="Anantharaman K."/>
            <person name="Brown C.T."/>
            <person name="Hug L.A."/>
            <person name="Sharon I."/>
            <person name="Castelle C.J."/>
            <person name="Probst A.J."/>
            <person name="Thomas B.C."/>
            <person name="Singh A."/>
            <person name="Wilkins M.J."/>
            <person name="Karaoz U."/>
            <person name="Brodie E.L."/>
            <person name="Williams K.H."/>
            <person name="Hubbard S.S."/>
            <person name="Banfield J.F."/>
        </authorList>
    </citation>
    <scope>NUCLEOTIDE SEQUENCE [LARGE SCALE GENOMIC DNA]</scope>
</reference>
<evidence type="ECO:0000256" key="1">
    <source>
        <dbReference type="SAM" id="Phobius"/>
    </source>
</evidence>
<gene>
    <name evidence="2" type="ORF">A2890_02445</name>
</gene>
<organism evidence="2 3">
    <name type="scientific">candidate division WWE3 bacterium RIFCSPLOWO2_01_FULL_53_14</name>
    <dbReference type="NCBI Taxonomy" id="1802628"/>
    <lineage>
        <taxon>Bacteria</taxon>
        <taxon>Katanobacteria</taxon>
    </lineage>
</organism>
<sequence length="350" mass="40004">MPSLNLGSDKQSDSRPVRDLSIDFLKGTAVIFMIVTHVNAFFYGGRLPLINFWTWWGATICFVTFVFAYGLGYGIRLTRGPLDRRDTLKRLAVLLGGYLVVASWIYWIWFGNPPTWSGFFKIFLFQEIPAFTEFMLAFFFYGILLLTFEKWVAAALRRIWVLPAIGLISYIASTILYSIPVSNYYLVNIKSLFVGNLDWNRWGIISYFIIFSLGLTFGYRLLESNRKRAWQLGLFAISSITVFLLSQTGFYSERWPPSVLYLAWGLAYSLGALVAWDTVLAKVRLLLTPIVRIGHFALDYFIFHTLLVVTLADLIGYRRLESGPTVAIFFGVILANYLISRLIRKSPSPS</sequence>
<name>A0A1F4W061_UNCKA</name>
<proteinExistence type="predicted"/>
<feature type="transmembrane region" description="Helical" evidence="1">
    <location>
        <begin position="199"/>
        <end position="222"/>
    </location>
</feature>
<feature type="transmembrane region" description="Helical" evidence="1">
    <location>
        <begin position="258"/>
        <end position="276"/>
    </location>
</feature>
<feature type="transmembrane region" description="Helical" evidence="1">
    <location>
        <begin position="229"/>
        <end position="246"/>
    </location>
</feature>
<feature type="transmembrane region" description="Helical" evidence="1">
    <location>
        <begin position="50"/>
        <end position="71"/>
    </location>
</feature>
<accession>A0A1F4W061</accession>
<keyword evidence="1" id="KW-0812">Transmembrane</keyword>
<dbReference type="Proteomes" id="UP000176967">
    <property type="component" value="Unassembled WGS sequence"/>
</dbReference>
<feature type="transmembrane region" description="Helical" evidence="1">
    <location>
        <begin position="24"/>
        <end position="44"/>
    </location>
</feature>
<dbReference type="EMBL" id="MEVL01000004">
    <property type="protein sequence ID" value="OGC62740.1"/>
    <property type="molecule type" value="Genomic_DNA"/>
</dbReference>
<keyword evidence="1" id="KW-0472">Membrane</keyword>
<feature type="transmembrane region" description="Helical" evidence="1">
    <location>
        <begin position="160"/>
        <end position="179"/>
    </location>
</feature>
<feature type="transmembrane region" description="Helical" evidence="1">
    <location>
        <begin position="323"/>
        <end position="343"/>
    </location>
</feature>
<protein>
    <recommendedName>
        <fullName evidence="4">Acyltransferase 3 domain-containing protein</fullName>
    </recommendedName>
</protein>
<feature type="transmembrane region" description="Helical" evidence="1">
    <location>
        <begin position="297"/>
        <end position="317"/>
    </location>
</feature>